<proteinExistence type="predicted"/>
<comment type="caution">
    <text evidence="1">The sequence shown here is derived from an EMBL/GenBank/DDBJ whole genome shotgun (WGS) entry which is preliminary data.</text>
</comment>
<name>A0AAD2J4Q4_ACHAE</name>
<organism evidence="1 2">
    <name type="scientific">Achromobacter aegrifaciens</name>
    <dbReference type="NCBI Taxonomy" id="1287736"/>
    <lineage>
        <taxon>Bacteria</taxon>
        <taxon>Pseudomonadati</taxon>
        <taxon>Pseudomonadota</taxon>
        <taxon>Betaproteobacteria</taxon>
        <taxon>Burkholderiales</taxon>
        <taxon>Alcaligenaceae</taxon>
        <taxon>Achromobacter</taxon>
    </lineage>
</organism>
<dbReference type="AlphaFoldDB" id="A0AAD2J4Q4"/>
<gene>
    <name evidence="1" type="ORF">ERS370000_05370</name>
</gene>
<protein>
    <submittedName>
        <fullName evidence="1">Uncharacterized protein</fullName>
    </submittedName>
</protein>
<evidence type="ECO:0000313" key="1">
    <source>
        <dbReference type="EMBL" id="CUJ70268.1"/>
    </source>
</evidence>
<accession>A0AAD2J4Q4</accession>
<evidence type="ECO:0000313" key="2">
    <source>
        <dbReference type="Proteomes" id="UP000044098"/>
    </source>
</evidence>
<dbReference type="RefSeq" id="WP_156337453.1">
    <property type="nucleotide sequence ID" value="NZ_CYTK01000012.1"/>
</dbReference>
<dbReference type="Proteomes" id="UP000044098">
    <property type="component" value="Unassembled WGS sequence"/>
</dbReference>
<reference evidence="1 2" key="1">
    <citation type="submission" date="2015-09" db="EMBL/GenBank/DDBJ databases">
        <authorList>
            <consortium name="Pathogen Informatics"/>
        </authorList>
    </citation>
    <scope>NUCLEOTIDE SEQUENCE [LARGE SCALE GENOMIC DNA]</scope>
    <source>
        <strain evidence="1 2">2789STDY5608625</strain>
    </source>
</reference>
<sequence length="107" mass="11995">MTDNTFPTLDRYREVVAAGLANAHSCPPETVSDMMDYYEAVIRGSWSVKAAPVDLIRLFYADWQTFRMKPGIDVGKKNDCMHGSGEAADNAGCEREAYGNHLAHRRR</sequence>
<dbReference type="EMBL" id="CYTK01000012">
    <property type="protein sequence ID" value="CUJ70268.1"/>
    <property type="molecule type" value="Genomic_DNA"/>
</dbReference>